<dbReference type="PANTHER" id="PTHR12365:SF7">
    <property type="entry name" value="PROTEIN SPROUTY"/>
    <property type="match status" value="1"/>
</dbReference>
<dbReference type="GO" id="GO:0005829">
    <property type="term" value="C:cytosol"/>
    <property type="evidence" value="ECO:0007669"/>
    <property type="project" value="TreeGrafter"/>
</dbReference>
<protein>
    <submittedName>
        <fullName evidence="3">Protein sprouty</fullName>
    </submittedName>
</protein>
<dbReference type="GO" id="GO:0048513">
    <property type="term" value="P:animal organ development"/>
    <property type="evidence" value="ECO:0007669"/>
    <property type="project" value="TreeGrafter"/>
</dbReference>
<dbReference type="EMBL" id="KK852870">
    <property type="protein sequence ID" value="KDR14625.1"/>
    <property type="molecule type" value="Genomic_DNA"/>
</dbReference>
<reference evidence="3 4" key="1">
    <citation type="journal article" date="2014" name="Nat. Commun.">
        <title>Molecular traces of alternative social organization in a termite genome.</title>
        <authorList>
            <person name="Terrapon N."/>
            <person name="Li C."/>
            <person name="Robertson H.M."/>
            <person name="Ji L."/>
            <person name="Meng X."/>
            <person name="Booth W."/>
            <person name="Chen Z."/>
            <person name="Childers C.P."/>
            <person name="Glastad K.M."/>
            <person name="Gokhale K."/>
            <person name="Gowin J."/>
            <person name="Gronenberg W."/>
            <person name="Hermansen R.A."/>
            <person name="Hu H."/>
            <person name="Hunt B.G."/>
            <person name="Huylmans A.K."/>
            <person name="Khalil S.M."/>
            <person name="Mitchell R.D."/>
            <person name="Munoz-Torres M.C."/>
            <person name="Mustard J.A."/>
            <person name="Pan H."/>
            <person name="Reese J.T."/>
            <person name="Scharf M.E."/>
            <person name="Sun F."/>
            <person name="Vogel H."/>
            <person name="Xiao J."/>
            <person name="Yang W."/>
            <person name="Yang Z."/>
            <person name="Yang Z."/>
            <person name="Zhou J."/>
            <person name="Zhu J."/>
            <person name="Brent C.S."/>
            <person name="Elsik C.G."/>
            <person name="Goodisman M.A."/>
            <person name="Liberles D.A."/>
            <person name="Roe R.M."/>
            <person name="Vargo E.L."/>
            <person name="Vilcinskas A."/>
            <person name="Wang J."/>
            <person name="Bornberg-Bauer E."/>
            <person name="Korb J."/>
            <person name="Zhang G."/>
            <person name="Liebig J."/>
        </authorList>
    </citation>
    <scope>NUCLEOTIDE SEQUENCE [LARGE SCALE GENOMIC DNA]</scope>
    <source>
        <tissue evidence="3">Whole organism</tissue>
    </source>
</reference>
<evidence type="ECO:0000313" key="3">
    <source>
        <dbReference type="EMBL" id="KDR14625.1"/>
    </source>
</evidence>
<dbReference type="InterPro" id="IPR051192">
    <property type="entry name" value="Sprouty_domain"/>
</dbReference>
<gene>
    <name evidence="3" type="ORF">L798_11209</name>
</gene>
<dbReference type="AlphaFoldDB" id="A0A067R888"/>
<dbReference type="Pfam" id="PF05210">
    <property type="entry name" value="Sprouty"/>
    <property type="match status" value="1"/>
</dbReference>
<evidence type="ECO:0000313" key="4">
    <source>
        <dbReference type="Proteomes" id="UP000027135"/>
    </source>
</evidence>
<feature type="region of interest" description="Disordered" evidence="2">
    <location>
        <begin position="1"/>
        <end position="101"/>
    </location>
</feature>
<dbReference type="PANTHER" id="PTHR12365">
    <property type="entry name" value="SPROUTY"/>
    <property type="match status" value="1"/>
</dbReference>
<feature type="compositionally biased region" description="Basic and acidic residues" evidence="2">
    <location>
        <begin position="43"/>
        <end position="62"/>
    </location>
</feature>
<name>A0A067R888_ZOONE</name>
<dbReference type="GO" id="GO:0040037">
    <property type="term" value="P:negative regulation of fibroblast growth factor receptor signaling pathway"/>
    <property type="evidence" value="ECO:0007669"/>
    <property type="project" value="TreeGrafter"/>
</dbReference>
<evidence type="ECO:0000256" key="1">
    <source>
        <dbReference type="ARBA" id="ARBA00010964"/>
    </source>
</evidence>
<dbReference type="eggNOG" id="ENOG502QTG8">
    <property type="taxonomic scope" value="Eukaryota"/>
</dbReference>
<evidence type="ECO:0000256" key="2">
    <source>
        <dbReference type="SAM" id="MobiDB-lite"/>
    </source>
</evidence>
<keyword evidence="4" id="KW-1185">Reference proteome</keyword>
<comment type="similarity">
    <text evidence="1">Belongs to the sprouty family.</text>
</comment>
<dbReference type="Proteomes" id="UP000027135">
    <property type="component" value="Unassembled WGS sequence"/>
</dbReference>
<proteinExistence type="inferred from homology"/>
<sequence length="428" mass="47504">MAHHGGLANQTSASQSLQQQQQSSIAPPRPPMARTPFRPASEQSEKNLGDRVSEERPLDTPHHHPLHLPVTKQPGVAAAASVKKDAPGSSSSGVSAPADAGTSAGNCFRGSIVCPECERCRCNSCRNPRPLPSRWLCNNACFCSAETSLDYASCLCCVKGFFYHCSKDYELDHDDGSASCADDPCSCGPRRCLARWGCLAAVSLVLPCLWCYWPLKGRITGEFKCGMRAEKWRHCVPPQRLGVCGCQNPKDQDQHLLRHENFKSCSGRFIVKSGDLFTEDFKSEDFWLLPPLFLPRERSGFLWCASDRWFTHLRAELPWVFLVSIHEAKALKCNQADTEQDKLKKATTDRQIVAGIRSRYLSRERVTCTELLTAVRWSPASQRRRPGSIPGQSVKRELESAPSDGDSELVEPITSIFLSPEDQGVGRR</sequence>
<feature type="compositionally biased region" description="Low complexity" evidence="2">
    <location>
        <begin position="10"/>
        <end position="24"/>
    </location>
</feature>
<dbReference type="InterPro" id="IPR007875">
    <property type="entry name" value="Sprouty"/>
</dbReference>
<accession>A0A067R888</accession>
<dbReference type="STRING" id="136037.A0A067R888"/>
<dbReference type="GO" id="GO:0016020">
    <property type="term" value="C:membrane"/>
    <property type="evidence" value="ECO:0007669"/>
    <property type="project" value="InterPro"/>
</dbReference>
<dbReference type="InParanoid" id="A0A067R888"/>
<dbReference type="GO" id="GO:0046580">
    <property type="term" value="P:negative regulation of Ras protein signal transduction"/>
    <property type="evidence" value="ECO:0007669"/>
    <property type="project" value="TreeGrafter"/>
</dbReference>
<dbReference type="PROSITE" id="PS51227">
    <property type="entry name" value="SPR"/>
    <property type="match status" value="1"/>
</dbReference>
<feature type="compositionally biased region" description="Low complexity" evidence="2">
    <location>
        <begin position="87"/>
        <end position="101"/>
    </location>
</feature>
<organism evidence="3 4">
    <name type="scientific">Zootermopsis nevadensis</name>
    <name type="common">Dampwood termite</name>
    <dbReference type="NCBI Taxonomy" id="136037"/>
    <lineage>
        <taxon>Eukaryota</taxon>
        <taxon>Metazoa</taxon>
        <taxon>Ecdysozoa</taxon>
        <taxon>Arthropoda</taxon>
        <taxon>Hexapoda</taxon>
        <taxon>Insecta</taxon>
        <taxon>Pterygota</taxon>
        <taxon>Neoptera</taxon>
        <taxon>Polyneoptera</taxon>
        <taxon>Dictyoptera</taxon>
        <taxon>Blattodea</taxon>
        <taxon>Blattoidea</taxon>
        <taxon>Termitoidae</taxon>
        <taxon>Termopsidae</taxon>
        <taxon>Zootermopsis</taxon>
    </lineage>
</organism>
<feature type="region of interest" description="Disordered" evidence="2">
    <location>
        <begin position="381"/>
        <end position="413"/>
    </location>
</feature>